<dbReference type="GO" id="GO:0005634">
    <property type="term" value="C:nucleus"/>
    <property type="evidence" value="ECO:0007669"/>
    <property type="project" value="UniProtKB-SubCell"/>
</dbReference>
<evidence type="ECO:0000256" key="7">
    <source>
        <dbReference type="ARBA" id="ARBA00022801"/>
    </source>
</evidence>
<comment type="cofactor">
    <cofactor evidence="1">
        <name>Mg(2+)</name>
        <dbReference type="ChEBI" id="CHEBI:18420"/>
    </cofactor>
</comment>
<dbReference type="Gene3D" id="1.10.150.20">
    <property type="entry name" value="5' to 3' exonuclease, C-terminal subdomain"/>
    <property type="match status" value="1"/>
</dbReference>
<comment type="caution">
    <text evidence="17">The sequence shown here is derived from an EMBL/GenBank/DDBJ whole genome shotgun (WGS) entry which is preliminary data.</text>
</comment>
<evidence type="ECO:0000256" key="14">
    <source>
        <dbReference type="SAM" id="MobiDB-lite"/>
    </source>
</evidence>
<dbReference type="InterPro" id="IPR044752">
    <property type="entry name" value="PIN-like_EXO1"/>
</dbReference>
<dbReference type="Gene3D" id="3.40.50.1010">
    <property type="entry name" value="5'-nuclease"/>
    <property type="match status" value="1"/>
</dbReference>
<protein>
    <submittedName>
        <fullName evidence="17">Similar to Saccharomyces cerevisiae YDR263C DIN7 Mitochondrial nuclease functioning in DNA repair and replication</fullName>
    </submittedName>
</protein>
<dbReference type="InterPro" id="IPR036279">
    <property type="entry name" value="5-3_exonuclease_C_sf"/>
</dbReference>
<dbReference type="FunFam" id="1.10.150.20:FF:000011">
    <property type="entry name" value="exonuclease 1"/>
    <property type="match status" value="1"/>
</dbReference>
<keyword evidence="9" id="KW-0460">Magnesium</keyword>
<feature type="domain" description="XPG N-terminal" evidence="16">
    <location>
        <begin position="1"/>
        <end position="99"/>
    </location>
</feature>
<evidence type="ECO:0000256" key="11">
    <source>
        <dbReference type="ARBA" id="ARBA00023125"/>
    </source>
</evidence>
<comment type="similarity">
    <text evidence="3">Belongs to the XPG/RAD2 endonuclease family. EXO1 subfamily.</text>
</comment>
<keyword evidence="5" id="KW-0479">Metal-binding</keyword>
<dbReference type="GeneID" id="64859373"/>
<dbReference type="FunFam" id="3.40.50.1010:FF:000002">
    <property type="entry name" value="Exonuclease 1, putative"/>
    <property type="match status" value="1"/>
</dbReference>
<keyword evidence="8" id="KW-0269">Exonuclease</keyword>
<keyword evidence="7" id="KW-0378">Hydrolase</keyword>
<dbReference type="GO" id="GO:0006281">
    <property type="term" value="P:DNA repair"/>
    <property type="evidence" value="ECO:0007669"/>
    <property type="project" value="UniProtKB-KW"/>
</dbReference>
<dbReference type="CDD" id="cd09908">
    <property type="entry name" value="H3TH_EXO1"/>
    <property type="match status" value="1"/>
</dbReference>
<feature type="domain" description="XPG-I" evidence="15">
    <location>
        <begin position="138"/>
        <end position="209"/>
    </location>
</feature>
<evidence type="ECO:0000259" key="15">
    <source>
        <dbReference type="SMART" id="SM00484"/>
    </source>
</evidence>
<evidence type="ECO:0000259" key="16">
    <source>
        <dbReference type="SMART" id="SM00485"/>
    </source>
</evidence>
<dbReference type="GO" id="GO:0046872">
    <property type="term" value="F:metal ion binding"/>
    <property type="evidence" value="ECO:0007669"/>
    <property type="project" value="UniProtKB-KW"/>
</dbReference>
<dbReference type="PANTHER" id="PTHR11081:SF65">
    <property type="entry name" value="DNA DAMAGE-INDUCIBLE PROTEIN DIN7-RELATED"/>
    <property type="match status" value="1"/>
</dbReference>
<dbReference type="Proteomes" id="UP000644660">
    <property type="component" value="Unassembled WGS sequence"/>
</dbReference>
<evidence type="ECO:0000256" key="13">
    <source>
        <dbReference type="ARBA" id="ARBA00023242"/>
    </source>
</evidence>
<dbReference type="InterPro" id="IPR008918">
    <property type="entry name" value="HhH2"/>
</dbReference>
<dbReference type="PANTHER" id="PTHR11081">
    <property type="entry name" value="FLAP ENDONUCLEASE FAMILY MEMBER"/>
    <property type="match status" value="1"/>
</dbReference>
<dbReference type="CDD" id="cd09857">
    <property type="entry name" value="PIN_EXO1"/>
    <property type="match status" value="1"/>
</dbReference>
<dbReference type="GO" id="GO:0035312">
    <property type="term" value="F:5'-3' DNA exonuclease activity"/>
    <property type="evidence" value="ECO:0007669"/>
    <property type="project" value="InterPro"/>
</dbReference>
<dbReference type="RefSeq" id="XP_041408144.1">
    <property type="nucleotide sequence ID" value="XM_041552210.1"/>
</dbReference>
<evidence type="ECO:0000256" key="4">
    <source>
        <dbReference type="ARBA" id="ARBA00022722"/>
    </source>
</evidence>
<dbReference type="SUPFAM" id="SSF47807">
    <property type="entry name" value="5' to 3' exonuclease, C-terminal subdomain"/>
    <property type="match status" value="1"/>
</dbReference>
<evidence type="ECO:0000256" key="8">
    <source>
        <dbReference type="ARBA" id="ARBA00022839"/>
    </source>
</evidence>
<gene>
    <name evidence="17" type="ORF">KABA2_09S01540</name>
</gene>
<dbReference type="InterPro" id="IPR037315">
    <property type="entry name" value="EXO1_H3TH"/>
</dbReference>
<proteinExistence type="inferred from homology"/>
<evidence type="ECO:0000256" key="5">
    <source>
        <dbReference type="ARBA" id="ARBA00022723"/>
    </source>
</evidence>
<dbReference type="Pfam" id="PF00752">
    <property type="entry name" value="XPG_N"/>
    <property type="match status" value="1"/>
</dbReference>
<keyword evidence="18" id="KW-1185">Reference proteome</keyword>
<evidence type="ECO:0000313" key="17">
    <source>
        <dbReference type="EMBL" id="CAB4256300.1"/>
    </source>
</evidence>
<dbReference type="GO" id="GO:0003677">
    <property type="term" value="F:DNA binding"/>
    <property type="evidence" value="ECO:0007669"/>
    <property type="project" value="UniProtKB-KW"/>
</dbReference>
<feature type="region of interest" description="Disordered" evidence="14">
    <location>
        <begin position="511"/>
        <end position="532"/>
    </location>
</feature>
<dbReference type="AlphaFoldDB" id="A0A8H2VJ34"/>
<evidence type="ECO:0000256" key="12">
    <source>
        <dbReference type="ARBA" id="ARBA00023204"/>
    </source>
</evidence>
<dbReference type="PRINTS" id="PR00853">
    <property type="entry name" value="XPGRADSUPER"/>
</dbReference>
<dbReference type="OrthoDB" id="26491at2759"/>
<keyword evidence="12" id="KW-0234">DNA repair</keyword>
<keyword evidence="13" id="KW-0539">Nucleus</keyword>
<dbReference type="InterPro" id="IPR006084">
    <property type="entry name" value="XPG/Rad2"/>
</dbReference>
<organism evidence="17 18">
    <name type="scientific">Maudiozyma barnettii</name>
    <dbReference type="NCBI Taxonomy" id="61262"/>
    <lineage>
        <taxon>Eukaryota</taxon>
        <taxon>Fungi</taxon>
        <taxon>Dikarya</taxon>
        <taxon>Ascomycota</taxon>
        <taxon>Saccharomycotina</taxon>
        <taxon>Saccharomycetes</taxon>
        <taxon>Saccharomycetales</taxon>
        <taxon>Saccharomycetaceae</taxon>
        <taxon>Maudiozyma</taxon>
    </lineage>
</organism>
<evidence type="ECO:0000256" key="3">
    <source>
        <dbReference type="ARBA" id="ARBA00010563"/>
    </source>
</evidence>
<comment type="subcellular location">
    <subcellularLocation>
        <location evidence="2">Nucleus</location>
    </subcellularLocation>
</comment>
<name>A0A8H2VJ34_9SACH</name>
<dbReference type="SMART" id="SM00484">
    <property type="entry name" value="XPGI"/>
    <property type="match status" value="1"/>
</dbReference>
<dbReference type="SMART" id="SM00279">
    <property type="entry name" value="HhH2"/>
    <property type="match status" value="1"/>
</dbReference>
<dbReference type="InterPro" id="IPR006086">
    <property type="entry name" value="XPG-I_dom"/>
</dbReference>
<dbReference type="SUPFAM" id="SSF88723">
    <property type="entry name" value="PIN domain-like"/>
    <property type="match status" value="1"/>
</dbReference>
<reference evidence="17 18" key="1">
    <citation type="submission" date="2020-05" db="EMBL/GenBank/DDBJ databases">
        <authorList>
            <person name="Casaregola S."/>
            <person name="Devillers H."/>
            <person name="Grondin C."/>
        </authorList>
    </citation>
    <scope>NUCLEOTIDE SEQUENCE [LARGE SCALE GENOMIC DNA]</scope>
    <source>
        <strain evidence="17 18">CLIB 1767</strain>
    </source>
</reference>
<keyword evidence="4" id="KW-0540">Nuclease</keyword>
<keyword evidence="6" id="KW-0227">DNA damage</keyword>
<evidence type="ECO:0000256" key="2">
    <source>
        <dbReference type="ARBA" id="ARBA00004123"/>
    </source>
</evidence>
<dbReference type="InterPro" id="IPR006085">
    <property type="entry name" value="XPG_DNA_repair_N"/>
</dbReference>
<keyword evidence="11" id="KW-0238">DNA-binding</keyword>
<sequence>MGIQGLLPQLKPIQNPVTLRRYEGQTLGIDGYAWLHKAAYSCAYELVMGEPTERYLNFFIKRFALLKAFNIQPYLVFDGDGVPVKKGTETKRREKRIENKEIAQRLWKSGEKKNAMEYFQKCVDITPSMAKCVIDYCNTNNIKYIVAPFEADPQMVYLENKGLIHGIISEDSDLLVFGCRRLITKLNEFGECIEICRDDFGKLPNKFPLGQLSDEEIRTMVCLSGCDYTDGIPKVGLVTAMKLVSRMRDIKRIVLHIQREGKLKVPRDFLKEYERASYGFLYQRVFCPLSKRIVSFHDIPDTLSLSSPHRETISTCIGSVINKQTHEKMILFNEEDIDHHVHLKQAMGELDPYDYNKPLISRERVLQLSSKSEIITRHDNAPFKDVTNIKRKRPATKSIDSFFRPTTGPSITVNSNNKSYTMSSYNLGTSLIPKFVDKQVETVKKRKLIKQDDENIQIEDSIQSTSKFFSKKDIKKKELKVLEQISPQHVCNIDSELNSSRASTIVDNNFSHETSEDECSTDVPESEISTDIPSSFPLNIRDNQSGMHSVSRSDTPLAYVTEERHLRNYSFNRAVNSTNNSSKIRGIFRSVTRSSSEISSFDTCGVIGDDGNHPDQENIQSKELIGALSIKKSDESEIYLARQDKQISMMDKIYGTSTRASALQSFRYSAVKEQSRRRDPLKSNDINQKSIVTRTLKASASIVKPRRRMSGSKNNGYIMENIENIPDLHTENKGLTGSHTPCEINVEDRVNEYNYHENTGTIERKQNRIHVKINGKNSSMKSQLDTSMPLKRSVSLLSQFRYKGK</sequence>
<evidence type="ECO:0000256" key="6">
    <source>
        <dbReference type="ARBA" id="ARBA00022763"/>
    </source>
</evidence>
<evidence type="ECO:0000256" key="9">
    <source>
        <dbReference type="ARBA" id="ARBA00022842"/>
    </source>
</evidence>
<evidence type="ECO:0000313" key="18">
    <source>
        <dbReference type="Proteomes" id="UP000644660"/>
    </source>
</evidence>
<evidence type="ECO:0000256" key="10">
    <source>
        <dbReference type="ARBA" id="ARBA00022881"/>
    </source>
</evidence>
<dbReference type="InterPro" id="IPR029060">
    <property type="entry name" value="PIN-like_dom_sf"/>
</dbReference>
<dbReference type="EMBL" id="CAEFZW010000009">
    <property type="protein sequence ID" value="CAB4256300.1"/>
    <property type="molecule type" value="Genomic_DNA"/>
</dbReference>
<accession>A0A8H2VJ34</accession>
<evidence type="ECO:0000256" key="1">
    <source>
        <dbReference type="ARBA" id="ARBA00001946"/>
    </source>
</evidence>
<dbReference type="GO" id="GO:0017108">
    <property type="term" value="F:5'-flap endonuclease activity"/>
    <property type="evidence" value="ECO:0007669"/>
    <property type="project" value="TreeGrafter"/>
</dbReference>
<dbReference type="SMART" id="SM00485">
    <property type="entry name" value="XPGN"/>
    <property type="match status" value="1"/>
</dbReference>
<keyword evidence="10" id="KW-0267">Excision nuclease</keyword>
<dbReference type="Pfam" id="PF00867">
    <property type="entry name" value="XPG_I"/>
    <property type="match status" value="1"/>
</dbReference>